<dbReference type="AlphaFoldDB" id="A0A1V2H835"/>
<dbReference type="EMBL" id="MLCO01000005">
    <property type="protein sequence ID" value="ONG59010.1"/>
    <property type="molecule type" value="Genomic_DNA"/>
</dbReference>
<dbReference type="RefSeq" id="WP_076955471.1">
    <property type="nucleotide sequence ID" value="NZ_MLCO01000005.1"/>
</dbReference>
<feature type="transmembrane region" description="Helical" evidence="1">
    <location>
        <begin position="219"/>
        <end position="240"/>
    </location>
</feature>
<evidence type="ECO:0000313" key="2">
    <source>
        <dbReference type="EMBL" id="ONG59010.1"/>
    </source>
</evidence>
<keyword evidence="1" id="KW-1133">Transmembrane helix</keyword>
<feature type="transmembrane region" description="Helical" evidence="1">
    <location>
        <begin position="60"/>
        <end position="81"/>
    </location>
</feature>
<protein>
    <submittedName>
        <fullName evidence="2">Uncharacterized protein</fullName>
    </submittedName>
</protein>
<gene>
    <name evidence="2" type="ORF">BKE38_00805</name>
</gene>
<evidence type="ECO:0000256" key="1">
    <source>
        <dbReference type="SAM" id="Phobius"/>
    </source>
</evidence>
<proteinExistence type="predicted"/>
<feature type="transmembrane region" description="Helical" evidence="1">
    <location>
        <begin position="93"/>
        <end position="114"/>
    </location>
</feature>
<dbReference type="Proteomes" id="UP000188879">
    <property type="component" value="Unassembled WGS sequence"/>
</dbReference>
<keyword evidence="1" id="KW-0812">Transmembrane</keyword>
<keyword evidence="1" id="KW-0472">Membrane</keyword>
<keyword evidence="3" id="KW-1185">Reference proteome</keyword>
<sequence length="259" mass="27567">MADGALTGAAAAATGRQLGDWLAARWGGQLKEAFENGKGLTGPLARALLDTAVVDQIVGALWPSFALLAALLLLHGGTVALGLPEVERICTGLVVFAALAWTAYGLVAAARLAWPQLRFWLVTRLPPLAQTRLLLFQLIRAQHRELRDELPREGFGAQVLQETLLVLERRLGLTPDRAAYALADHLAPILLGHLLGRIFLLAAPVAGALLYYRLAIYPGLLAFTGAGPWSIAVYPFAALVDALADTGLRASLLRPAPVP</sequence>
<organism evidence="2 3">
    <name type="scientific">Teichococcus deserti</name>
    <dbReference type="NCBI Taxonomy" id="1817963"/>
    <lineage>
        <taxon>Bacteria</taxon>
        <taxon>Pseudomonadati</taxon>
        <taxon>Pseudomonadota</taxon>
        <taxon>Alphaproteobacteria</taxon>
        <taxon>Acetobacterales</taxon>
        <taxon>Roseomonadaceae</taxon>
        <taxon>Roseomonas</taxon>
    </lineage>
</organism>
<feature type="transmembrane region" description="Helical" evidence="1">
    <location>
        <begin position="194"/>
        <end position="212"/>
    </location>
</feature>
<evidence type="ECO:0000313" key="3">
    <source>
        <dbReference type="Proteomes" id="UP000188879"/>
    </source>
</evidence>
<accession>A0A1V2H835</accession>
<comment type="caution">
    <text evidence="2">The sequence shown here is derived from an EMBL/GenBank/DDBJ whole genome shotgun (WGS) entry which is preliminary data.</text>
</comment>
<name>A0A1V2H835_9PROT</name>
<reference evidence="2 3" key="1">
    <citation type="submission" date="2016-10" db="EMBL/GenBank/DDBJ databases">
        <title>Draft Genome sequence of Roseomonas sp. strain M3.</title>
        <authorList>
            <person name="Subhash Y."/>
            <person name="Lee S."/>
        </authorList>
    </citation>
    <scope>NUCLEOTIDE SEQUENCE [LARGE SCALE GENOMIC DNA]</scope>
    <source>
        <strain evidence="2 3">M3</strain>
    </source>
</reference>